<sequence length="142" mass="15698">MFLTMKKITSIVFGIISIAFVSCGNKQQVSAEQMADSTHFAELTYIEDFYDAGTVHSGEIVKHSFEFKNTGNIPLVIKDIIPSCGCTKVDVTQKTLKPGEKAKLIVEFNSKGWFGSQYKSVTLRTNGVIREKSATLKVNVVQ</sequence>
<dbReference type="Proteomes" id="UP000500961">
    <property type="component" value="Chromosome"/>
</dbReference>
<dbReference type="PROSITE" id="PS51257">
    <property type="entry name" value="PROKAR_LIPOPROTEIN"/>
    <property type="match status" value="1"/>
</dbReference>
<reference evidence="1 2" key="1">
    <citation type="submission" date="2019-07" db="EMBL/GenBank/DDBJ databases">
        <title>Thalassofilum flectens gen. nov., sp. nov., a novel moderate thermophilic anaerobe from a shallow sea hot spring in Kunashir Island (Russia), representing a new family in the order Bacteroidales, and proposal of Thalassofilacea fam. nov.</title>
        <authorList>
            <person name="Kochetkova T.V."/>
            <person name="Podosokorskaya O.A."/>
            <person name="Novikov A."/>
            <person name="Elcheninov A.G."/>
            <person name="Toshchakov S.V."/>
            <person name="Kublanov I.V."/>
        </authorList>
    </citation>
    <scope>NUCLEOTIDE SEQUENCE [LARGE SCALE GENOMIC DNA]</scope>
    <source>
        <strain evidence="1 2">38-H</strain>
    </source>
</reference>
<dbReference type="AlphaFoldDB" id="A0A7D3XVU2"/>
<proteinExistence type="predicted"/>
<dbReference type="EMBL" id="CP041345">
    <property type="protein sequence ID" value="QKG80108.1"/>
    <property type="molecule type" value="Genomic_DNA"/>
</dbReference>
<protein>
    <submittedName>
        <fullName evidence="1">DUF1573 domain-containing protein</fullName>
    </submittedName>
</protein>
<organism evidence="1 2">
    <name type="scientific">Tenuifilum thalassicum</name>
    <dbReference type="NCBI Taxonomy" id="2590900"/>
    <lineage>
        <taxon>Bacteria</taxon>
        <taxon>Pseudomonadati</taxon>
        <taxon>Bacteroidota</taxon>
        <taxon>Bacteroidia</taxon>
        <taxon>Bacteroidales</taxon>
        <taxon>Tenuifilaceae</taxon>
        <taxon>Tenuifilum</taxon>
    </lineage>
</organism>
<dbReference type="KEGG" id="ttz:FHG85_07485"/>
<accession>A0A7D3XVU2</accession>
<dbReference type="PANTHER" id="PTHR37833:SF1">
    <property type="entry name" value="SIGNAL PEPTIDE PROTEIN"/>
    <property type="match status" value="1"/>
</dbReference>
<gene>
    <name evidence="1" type="ORF">FHG85_07485</name>
</gene>
<dbReference type="InterPro" id="IPR013783">
    <property type="entry name" value="Ig-like_fold"/>
</dbReference>
<evidence type="ECO:0000313" key="1">
    <source>
        <dbReference type="EMBL" id="QKG80108.1"/>
    </source>
</evidence>
<dbReference type="Pfam" id="PF07610">
    <property type="entry name" value="DUF1573"/>
    <property type="match status" value="1"/>
</dbReference>
<dbReference type="InterPro" id="IPR011467">
    <property type="entry name" value="DUF1573"/>
</dbReference>
<evidence type="ECO:0000313" key="2">
    <source>
        <dbReference type="Proteomes" id="UP000500961"/>
    </source>
</evidence>
<keyword evidence="2" id="KW-1185">Reference proteome</keyword>
<dbReference type="Gene3D" id="2.60.40.10">
    <property type="entry name" value="Immunoglobulins"/>
    <property type="match status" value="1"/>
</dbReference>
<dbReference type="PANTHER" id="PTHR37833">
    <property type="entry name" value="LIPOPROTEIN-RELATED"/>
    <property type="match status" value="1"/>
</dbReference>
<name>A0A7D3XVU2_9BACT</name>